<sequence length="163" mass="18401">MPPLDADRDTTNAIRRQCEGLTLNPTKPQLEETLPEGFTRNYAGFLIKSARKRIHVSKEIVATEEEFLEDYIVVASFLGGKLTPLAFAAWLANLYSHLGSGLVVASDNTRRGFFCLKASSKEVARQLLALTPYKSEEIMCIFQMWSLDFDPSTRKELEIAFKH</sequence>
<organism evidence="1 2">
    <name type="scientific">Physcomitrium patens</name>
    <name type="common">Spreading-leaved earth moss</name>
    <name type="synonym">Physcomitrella patens</name>
    <dbReference type="NCBI Taxonomy" id="3218"/>
    <lineage>
        <taxon>Eukaryota</taxon>
        <taxon>Viridiplantae</taxon>
        <taxon>Streptophyta</taxon>
        <taxon>Embryophyta</taxon>
        <taxon>Bryophyta</taxon>
        <taxon>Bryophytina</taxon>
        <taxon>Bryopsida</taxon>
        <taxon>Funariidae</taxon>
        <taxon>Funariales</taxon>
        <taxon>Funariaceae</taxon>
        <taxon>Physcomitrium</taxon>
    </lineage>
</organism>
<reference evidence="1 2" key="1">
    <citation type="journal article" date="2008" name="Science">
        <title>The Physcomitrella genome reveals evolutionary insights into the conquest of land by plants.</title>
        <authorList>
            <person name="Rensing S."/>
            <person name="Lang D."/>
            <person name="Zimmer A."/>
            <person name="Terry A."/>
            <person name="Salamov A."/>
            <person name="Shapiro H."/>
            <person name="Nishiyama T."/>
            <person name="Perroud P.-F."/>
            <person name="Lindquist E."/>
            <person name="Kamisugi Y."/>
            <person name="Tanahashi T."/>
            <person name="Sakakibara K."/>
            <person name="Fujita T."/>
            <person name="Oishi K."/>
            <person name="Shin-I T."/>
            <person name="Kuroki Y."/>
            <person name="Toyoda A."/>
            <person name="Suzuki Y."/>
            <person name="Hashimoto A."/>
            <person name="Yamaguchi K."/>
            <person name="Sugano A."/>
            <person name="Kohara Y."/>
            <person name="Fujiyama A."/>
            <person name="Anterola A."/>
            <person name="Aoki S."/>
            <person name="Ashton N."/>
            <person name="Barbazuk W.B."/>
            <person name="Barker E."/>
            <person name="Bennetzen J."/>
            <person name="Bezanilla M."/>
            <person name="Blankenship R."/>
            <person name="Cho S.H."/>
            <person name="Dutcher S."/>
            <person name="Estelle M."/>
            <person name="Fawcett J.A."/>
            <person name="Gundlach H."/>
            <person name="Hanada K."/>
            <person name="Heyl A."/>
            <person name="Hicks K.A."/>
            <person name="Hugh J."/>
            <person name="Lohr M."/>
            <person name="Mayer K."/>
            <person name="Melkozernov A."/>
            <person name="Murata T."/>
            <person name="Nelson D."/>
            <person name="Pils B."/>
            <person name="Prigge M."/>
            <person name="Reiss B."/>
            <person name="Renner T."/>
            <person name="Rombauts S."/>
            <person name="Rushton P."/>
            <person name="Sanderfoot A."/>
            <person name="Schween G."/>
            <person name="Shiu S.-H."/>
            <person name="Stueber K."/>
            <person name="Theodoulou F.L."/>
            <person name="Tu H."/>
            <person name="Van de Peer Y."/>
            <person name="Verrier P.J."/>
            <person name="Waters E."/>
            <person name="Wood A."/>
            <person name="Yang L."/>
            <person name="Cove D."/>
            <person name="Cuming A."/>
            <person name="Hasebe M."/>
            <person name="Lucas S."/>
            <person name="Mishler D.B."/>
            <person name="Reski R."/>
            <person name="Grigoriev I."/>
            <person name="Quatrano R.S."/>
            <person name="Boore J.L."/>
        </authorList>
    </citation>
    <scope>NUCLEOTIDE SEQUENCE [LARGE SCALE GENOMIC DNA]</scope>
    <source>
        <strain evidence="1 2">cv. Gransden 2004</strain>
    </source>
</reference>
<proteinExistence type="predicted"/>
<reference evidence="1 2" key="2">
    <citation type="journal article" date="2018" name="Plant J.">
        <title>The Physcomitrella patens chromosome-scale assembly reveals moss genome structure and evolution.</title>
        <authorList>
            <person name="Lang D."/>
            <person name="Ullrich K.K."/>
            <person name="Murat F."/>
            <person name="Fuchs J."/>
            <person name="Jenkins J."/>
            <person name="Haas F.B."/>
            <person name="Piednoel M."/>
            <person name="Gundlach H."/>
            <person name="Van Bel M."/>
            <person name="Meyberg R."/>
            <person name="Vives C."/>
            <person name="Morata J."/>
            <person name="Symeonidi A."/>
            <person name="Hiss M."/>
            <person name="Muchero W."/>
            <person name="Kamisugi Y."/>
            <person name="Saleh O."/>
            <person name="Blanc G."/>
            <person name="Decker E.L."/>
            <person name="van Gessel N."/>
            <person name="Grimwood J."/>
            <person name="Hayes R.D."/>
            <person name="Graham S.W."/>
            <person name="Gunter L.E."/>
            <person name="McDaniel S.F."/>
            <person name="Hoernstein S.N.W."/>
            <person name="Larsson A."/>
            <person name="Li F.W."/>
            <person name="Perroud P.F."/>
            <person name="Phillips J."/>
            <person name="Ranjan P."/>
            <person name="Rokshar D.S."/>
            <person name="Rothfels C.J."/>
            <person name="Schneider L."/>
            <person name="Shu S."/>
            <person name="Stevenson D.W."/>
            <person name="Thummler F."/>
            <person name="Tillich M."/>
            <person name="Villarreal Aguilar J.C."/>
            <person name="Widiez T."/>
            <person name="Wong G.K."/>
            <person name="Wymore A."/>
            <person name="Zhang Y."/>
            <person name="Zimmer A.D."/>
            <person name="Quatrano R.S."/>
            <person name="Mayer K.F.X."/>
            <person name="Goodstein D."/>
            <person name="Casacuberta J.M."/>
            <person name="Vandepoele K."/>
            <person name="Reski R."/>
            <person name="Cuming A.C."/>
            <person name="Tuskan G.A."/>
            <person name="Maumus F."/>
            <person name="Salse J."/>
            <person name="Schmutz J."/>
            <person name="Rensing S.A."/>
        </authorList>
    </citation>
    <scope>NUCLEOTIDE SEQUENCE [LARGE SCALE GENOMIC DNA]</scope>
    <source>
        <strain evidence="1 2">cv. Gransden 2004</strain>
    </source>
</reference>
<dbReference type="EMBL" id="ABEU02000012">
    <property type="status" value="NOT_ANNOTATED_CDS"/>
    <property type="molecule type" value="Genomic_DNA"/>
</dbReference>
<dbReference type="AlphaFoldDB" id="A0A7I4AEQ3"/>
<dbReference type="Proteomes" id="UP000006727">
    <property type="component" value="Chromosome 12"/>
</dbReference>
<dbReference type="Gramene" id="Pp3c12_5910V3.2">
    <property type="protein sequence ID" value="Pp3c12_5910V3.2"/>
    <property type="gene ID" value="Pp3c12_5910"/>
</dbReference>
<evidence type="ECO:0000313" key="1">
    <source>
        <dbReference type="EnsemblPlants" id="Pp3c12_5910V3.2"/>
    </source>
</evidence>
<name>A0A7I4AEQ3_PHYPA</name>
<accession>A0A7I4AEQ3</accession>
<dbReference type="EnsemblPlants" id="Pp3c12_5910V3.2">
    <property type="protein sequence ID" value="Pp3c12_5910V3.2"/>
    <property type="gene ID" value="Pp3c12_5910"/>
</dbReference>
<keyword evidence="2" id="KW-1185">Reference proteome</keyword>
<reference evidence="1" key="3">
    <citation type="submission" date="2020-12" db="UniProtKB">
        <authorList>
            <consortium name="EnsemblPlants"/>
        </authorList>
    </citation>
    <scope>IDENTIFICATION</scope>
</reference>
<protein>
    <submittedName>
        <fullName evidence="1">Uncharacterized protein</fullName>
    </submittedName>
</protein>
<evidence type="ECO:0000313" key="2">
    <source>
        <dbReference type="Proteomes" id="UP000006727"/>
    </source>
</evidence>